<evidence type="ECO:0008006" key="3">
    <source>
        <dbReference type="Google" id="ProtNLM"/>
    </source>
</evidence>
<proteinExistence type="predicted"/>
<gene>
    <name evidence="1" type="ORF">KP803_10335</name>
</gene>
<dbReference type="RefSeq" id="WP_248008744.1">
    <property type="nucleotide sequence ID" value="NZ_JAJHVV010000005.1"/>
</dbReference>
<protein>
    <recommendedName>
        <fullName evidence="3">Solute-binding protein family 3/N-terminal domain-containing protein</fullName>
    </recommendedName>
</protein>
<name>A0A9X1XK78_9VIBR</name>
<keyword evidence="2" id="KW-1185">Reference proteome</keyword>
<dbReference type="AlphaFoldDB" id="A0A9X1XK78"/>
<sequence length="134" mass="15551">MASKNSERDKYGVFSESLMVNRWVWVVLDDNKDNLDPKSEKFKSEARVMSLLNTNTSYWLIKNKFNAVSPAPDIRSLVKALDNKEVDAIFVAEVVFIHRSESTKQYQVILEKEKEFGMYVSNDFIEKTRCLCLS</sequence>
<dbReference type="Gene3D" id="3.40.190.10">
    <property type="entry name" value="Periplasmic binding protein-like II"/>
    <property type="match status" value="2"/>
</dbReference>
<organism evidence="1 2">
    <name type="scientific">Vibrio amylolyticus</name>
    <dbReference type="NCBI Taxonomy" id="2847292"/>
    <lineage>
        <taxon>Bacteria</taxon>
        <taxon>Pseudomonadati</taxon>
        <taxon>Pseudomonadota</taxon>
        <taxon>Gammaproteobacteria</taxon>
        <taxon>Vibrionales</taxon>
        <taxon>Vibrionaceae</taxon>
        <taxon>Vibrio</taxon>
    </lineage>
</organism>
<dbReference type="EMBL" id="JAJHVV010000005">
    <property type="protein sequence ID" value="MCK6263670.1"/>
    <property type="molecule type" value="Genomic_DNA"/>
</dbReference>
<dbReference type="Proteomes" id="UP001139559">
    <property type="component" value="Unassembled WGS sequence"/>
</dbReference>
<comment type="caution">
    <text evidence="1">The sequence shown here is derived from an EMBL/GenBank/DDBJ whole genome shotgun (WGS) entry which is preliminary data.</text>
</comment>
<evidence type="ECO:0000313" key="2">
    <source>
        <dbReference type="Proteomes" id="UP001139559"/>
    </source>
</evidence>
<evidence type="ECO:0000313" key="1">
    <source>
        <dbReference type="EMBL" id="MCK6263670.1"/>
    </source>
</evidence>
<reference evidence="1" key="1">
    <citation type="submission" date="2021-11" db="EMBL/GenBank/DDBJ databases">
        <title>Vibrio ZSDE26 sp. nov. and Vibrio ZSDZ34 sp. nov., isolated from coastal seawater in Qingdao.</title>
        <authorList>
            <person name="Zhang P."/>
        </authorList>
    </citation>
    <scope>NUCLEOTIDE SEQUENCE</scope>
    <source>
        <strain evidence="1">ZSDE26</strain>
    </source>
</reference>
<accession>A0A9X1XK78</accession>
<dbReference type="SUPFAM" id="SSF53850">
    <property type="entry name" value="Periplasmic binding protein-like II"/>
    <property type="match status" value="1"/>
</dbReference>